<dbReference type="InterPro" id="IPR046704">
    <property type="entry name" value="DUF6777"/>
</dbReference>
<feature type="compositionally biased region" description="Polar residues" evidence="1">
    <location>
        <begin position="245"/>
        <end position="259"/>
    </location>
</feature>
<proteinExistence type="predicted"/>
<name>A0A6V8KZL6_9ACTN</name>
<keyword evidence="4" id="KW-1185">Reference proteome</keyword>
<dbReference type="AlphaFoldDB" id="A0A6V8KZL6"/>
<comment type="caution">
    <text evidence="3">The sequence shown here is derived from an EMBL/GenBank/DDBJ whole genome shotgun (WGS) entry which is preliminary data.</text>
</comment>
<feature type="compositionally biased region" description="Acidic residues" evidence="1">
    <location>
        <begin position="301"/>
        <end position="311"/>
    </location>
</feature>
<evidence type="ECO:0000313" key="3">
    <source>
        <dbReference type="EMBL" id="GFJ87246.1"/>
    </source>
</evidence>
<feature type="domain" description="DUF6777" evidence="2">
    <location>
        <begin position="87"/>
        <end position="246"/>
    </location>
</feature>
<feature type="compositionally biased region" description="Pro residues" evidence="1">
    <location>
        <begin position="326"/>
        <end position="344"/>
    </location>
</feature>
<feature type="region of interest" description="Disordered" evidence="1">
    <location>
        <begin position="236"/>
        <end position="344"/>
    </location>
</feature>
<reference evidence="3 4" key="2">
    <citation type="submission" date="2020-03" db="EMBL/GenBank/DDBJ databases">
        <authorList>
            <person name="Ichikawa N."/>
            <person name="Kimura A."/>
            <person name="Kitahashi Y."/>
            <person name="Uohara A."/>
        </authorList>
    </citation>
    <scope>NUCLEOTIDE SEQUENCE [LARGE SCALE GENOMIC DNA]</scope>
    <source>
        <strain evidence="3 4">NBRC 108638</strain>
    </source>
</reference>
<reference evidence="3 4" key="1">
    <citation type="submission" date="2020-03" db="EMBL/GenBank/DDBJ databases">
        <title>Whole genome shotgun sequence of Phytohabitans rumicis NBRC 108638.</title>
        <authorList>
            <person name="Komaki H."/>
            <person name="Tamura T."/>
        </authorList>
    </citation>
    <scope>NUCLEOTIDE SEQUENCE [LARGE SCALE GENOMIC DNA]</scope>
    <source>
        <strain evidence="3 4">NBRC 108638</strain>
    </source>
</reference>
<evidence type="ECO:0000313" key="4">
    <source>
        <dbReference type="Proteomes" id="UP000482960"/>
    </source>
</evidence>
<evidence type="ECO:0000256" key="1">
    <source>
        <dbReference type="SAM" id="MobiDB-lite"/>
    </source>
</evidence>
<accession>A0A6V8KZL6</accession>
<dbReference type="EMBL" id="BLPG01000001">
    <property type="protein sequence ID" value="GFJ87246.1"/>
    <property type="molecule type" value="Genomic_DNA"/>
</dbReference>
<sequence>MTREFSARKWLVMRTSVEVRKFKATPTSLVVVSVVLGALLVGCGQDEPATAEFQLEPVATASVSEFTPPVGTDETDVTAPRNAGGELSGGTAGLYGGTQKKESCDAEALVGYLQQHGDKAAAWAGVLGIDQADIPRYVDGLTSVVLRTDTYVTNHGYEAGQATAAPAVLQAGTAVLVDQYGTPVTKCYCGNPLTKPAGYERPTYKGDPWPDFQQTRVTVVQSTVIEINIYVLANPETGVPFDRPTGTTGNRDTPSQVQSEMLPPGVSTASPAATPSETPAPTLTETPTTPPQEATPTPGETDAETPPEVEPTDGGATPTAEGPVTDIPPPPTEPVEPAVPEPTS</sequence>
<organism evidence="3 4">
    <name type="scientific">Phytohabitans rumicis</name>
    <dbReference type="NCBI Taxonomy" id="1076125"/>
    <lineage>
        <taxon>Bacteria</taxon>
        <taxon>Bacillati</taxon>
        <taxon>Actinomycetota</taxon>
        <taxon>Actinomycetes</taxon>
        <taxon>Micromonosporales</taxon>
        <taxon>Micromonosporaceae</taxon>
    </lineage>
</organism>
<dbReference type="Pfam" id="PF20568">
    <property type="entry name" value="DUF6777"/>
    <property type="match status" value="1"/>
</dbReference>
<evidence type="ECO:0000259" key="2">
    <source>
        <dbReference type="Pfam" id="PF20568"/>
    </source>
</evidence>
<feature type="region of interest" description="Disordered" evidence="1">
    <location>
        <begin position="65"/>
        <end position="92"/>
    </location>
</feature>
<dbReference type="Proteomes" id="UP000482960">
    <property type="component" value="Unassembled WGS sequence"/>
</dbReference>
<protein>
    <recommendedName>
        <fullName evidence="2">DUF6777 domain-containing protein</fullName>
    </recommendedName>
</protein>
<gene>
    <name evidence="3" type="ORF">Prum_008880</name>
</gene>
<feature type="compositionally biased region" description="Low complexity" evidence="1">
    <location>
        <begin position="263"/>
        <end position="300"/>
    </location>
</feature>